<organism evidence="12 13">
    <name type="scientific">Rhodoblastus acidophilus</name>
    <name type="common">Rhodopseudomonas acidophila</name>
    <dbReference type="NCBI Taxonomy" id="1074"/>
    <lineage>
        <taxon>Bacteria</taxon>
        <taxon>Pseudomonadati</taxon>
        <taxon>Pseudomonadota</taxon>
        <taxon>Alphaproteobacteria</taxon>
        <taxon>Hyphomicrobiales</taxon>
        <taxon>Rhodoblastaceae</taxon>
        <taxon>Rhodoblastus</taxon>
    </lineage>
</organism>
<dbReference type="InterPro" id="IPR029056">
    <property type="entry name" value="Ribokinase-like"/>
</dbReference>
<evidence type="ECO:0000256" key="10">
    <source>
        <dbReference type="ARBA" id="ARBA00022977"/>
    </source>
</evidence>
<dbReference type="PRINTS" id="PR01099">
    <property type="entry name" value="HYETHTZKNASE"/>
</dbReference>
<feature type="binding site" evidence="11">
    <location>
        <position position="42"/>
    </location>
    <ligand>
        <name>substrate</name>
    </ligand>
</feature>
<keyword evidence="9 11" id="KW-0460">Magnesium</keyword>
<proteinExistence type="inferred from homology"/>
<dbReference type="GO" id="GO:0005524">
    <property type="term" value="F:ATP binding"/>
    <property type="evidence" value="ECO:0007669"/>
    <property type="project" value="UniProtKB-UniRule"/>
</dbReference>
<dbReference type="OrthoDB" id="8909021at2"/>
<keyword evidence="6 11" id="KW-0547">Nucleotide-binding</keyword>
<evidence type="ECO:0000313" key="13">
    <source>
        <dbReference type="Proteomes" id="UP000198418"/>
    </source>
</evidence>
<dbReference type="GO" id="GO:0004417">
    <property type="term" value="F:hydroxyethylthiazole kinase activity"/>
    <property type="evidence" value="ECO:0007669"/>
    <property type="project" value="UniProtKB-UniRule"/>
</dbReference>
<keyword evidence="10 11" id="KW-0784">Thiamine biosynthesis</keyword>
<reference evidence="13" key="1">
    <citation type="submission" date="2017-06" db="EMBL/GenBank/DDBJ databases">
        <authorList>
            <person name="Varghese N."/>
            <person name="Submissions S."/>
        </authorList>
    </citation>
    <scope>NUCLEOTIDE SEQUENCE [LARGE SCALE GENOMIC DNA]</scope>
    <source>
        <strain evidence="13">DSM 137</strain>
    </source>
</reference>
<evidence type="ECO:0000313" key="12">
    <source>
        <dbReference type="EMBL" id="SNB50974.1"/>
    </source>
</evidence>
<sequence>MSETHLLDDMRRARPLVQVITNYVSMDLAANALLALGAAPAMIHAPEEAAQFAMIADALVVNIGTISETFFKGMRAAAAAARTAGKPWVLDPVGAGATRYRDEVVAALLEARPSIIRGNGSEILAVARVAGLSAEAAAPKGVDSLHEAGAAKYAAVALARRLDCVVAVTGAVDLVTDGARVTRIANGAEVMTRVTACGCALSAAVGAFAAATPDRFAAAVAALEAYAIAGEIAAETSAGPGSFRVAFLDILSRLENSDIAARSKTFAEAAFG</sequence>
<keyword evidence="7 11" id="KW-0418">Kinase</keyword>
<dbReference type="UniPathway" id="UPA00060">
    <property type="reaction ID" value="UER00139"/>
</dbReference>
<dbReference type="Gene3D" id="3.40.1190.20">
    <property type="match status" value="1"/>
</dbReference>
<comment type="function">
    <text evidence="11">Catalyzes the phosphorylation of the hydroxyl group of 4-methyl-5-beta-hydroxyethylthiazole (THZ).</text>
</comment>
<dbReference type="Pfam" id="PF02110">
    <property type="entry name" value="HK"/>
    <property type="match status" value="1"/>
</dbReference>
<evidence type="ECO:0000256" key="6">
    <source>
        <dbReference type="ARBA" id="ARBA00022741"/>
    </source>
</evidence>
<name>A0A212PVR6_RHOAC</name>
<dbReference type="NCBIfam" id="NF006830">
    <property type="entry name" value="PRK09355.1"/>
    <property type="match status" value="1"/>
</dbReference>
<comment type="similarity">
    <text evidence="11">Belongs to the Thz kinase family.</text>
</comment>
<keyword evidence="5 11" id="KW-0479">Metal-binding</keyword>
<dbReference type="AlphaFoldDB" id="A0A212PVR6"/>
<protein>
    <recommendedName>
        <fullName evidence="11">Hydroxyethylthiazole kinase</fullName>
        <ecNumber evidence="11">2.7.1.50</ecNumber>
    </recommendedName>
    <alternativeName>
        <fullName evidence="11">4-methyl-5-beta-hydroxyethylthiazole kinase</fullName>
        <shortName evidence="11">TH kinase</shortName>
        <shortName evidence="11">Thz kinase</shortName>
    </alternativeName>
</protein>
<comment type="cofactor">
    <cofactor evidence="2 11">
        <name>Mg(2+)</name>
        <dbReference type="ChEBI" id="CHEBI:18420"/>
    </cofactor>
</comment>
<feature type="binding site" evidence="11">
    <location>
        <position position="117"/>
    </location>
    <ligand>
        <name>ATP</name>
        <dbReference type="ChEBI" id="CHEBI:30616"/>
    </ligand>
</feature>
<comment type="catalytic activity">
    <reaction evidence="1 11">
        <text>5-(2-hydroxyethyl)-4-methylthiazole + ATP = 4-methyl-5-(2-phosphooxyethyl)-thiazole + ADP + H(+)</text>
        <dbReference type="Rhea" id="RHEA:24212"/>
        <dbReference type="ChEBI" id="CHEBI:15378"/>
        <dbReference type="ChEBI" id="CHEBI:17957"/>
        <dbReference type="ChEBI" id="CHEBI:30616"/>
        <dbReference type="ChEBI" id="CHEBI:58296"/>
        <dbReference type="ChEBI" id="CHEBI:456216"/>
        <dbReference type="EC" id="2.7.1.50"/>
    </reaction>
</comment>
<dbReference type="CDD" id="cd01170">
    <property type="entry name" value="THZ_kinase"/>
    <property type="match status" value="1"/>
</dbReference>
<evidence type="ECO:0000256" key="3">
    <source>
        <dbReference type="ARBA" id="ARBA00004868"/>
    </source>
</evidence>
<keyword evidence="13" id="KW-1185">Reference proteome</keyword>
<evidence type="ECO:0000256" key="4">
    <source>
        <dbReference type="ARBA" id="ARBA00022679"/>
    </source>
</evidence>
<feature type="binding site" evidence="11">
    <location>
        <position position="196"/>
    </location>
    <ligand>
        <name>substrate</name>
    </ligand>
</feature>
<dbReference type="InterPro" id="IPR000417">
    <property type="entry name" value="Hyethyz_kinase"/>
</dbReference>
<dbReference type="EC" id="2.7.1.50" evidence="11"/>
<comment type="pathway">
    <text evidence="3 11">Cofactor biosynthesis; thiamine diphosphate biosynthesis; 4-methyl-5-(2-phosphoethyl)-thiazole from 5-(2-hydroxyethyl)-4-methylthiazole: step 1/1.</text>
</comment>
<evidence type="ECO:0000256" key="5">
    <source>
        <dbReference type="ARBA" id="ARBA00022723"/>
    </source>
</evidence>
<dbReference type="RefSeq" id="WP_088518534.1">
    <property type="nucleotide sequence ID" value="NZ_FYDG01000001.1"/>
</dbReference>
<feature type="binding site" evidence="11">
    <location>
        <position position="169"/>
    </location>
    <ligand>
        <name>ATP</name>
        <dbReference type="ChEBI" id="CHEBI:30616"/>
    </ligand>
</feature>
<dbReference type="PIRSF" id="PIRSF000513">
    <property type="entry name" value="Thz_kinase"/>
    <property type="match status" value="1"/>
</dbReference>
<evidence type="ECO:0000256" key="2">
    <source>
        <dbReference type="ARBA" id="ARBA00001946"/>
    </source>
</evidence>
<dbReference type="HAMAP" id="MF_00228">
    <property type="entry name" value="Thz_kinase"/>
    <property type="match status" value="1"/>
</dbReference>
<gene>
    <name evidence="11" type="primary">thiM</name>
    <name evidence="12" type="ORF">SAMN06265338_10112</name>
</gene>
<evidence type="ECO:0000256" key="7">
    <source>
        <dbReference type="ARBA" id="ARBA00022777"/>
    </source>
</evidence>
<dbReference type="GO" id="GO:0009228">
    <property type="term" value="P:thiamine biosynthetic process"/>
    <property type="evidence" value="ECO:0007669"/>
    <property type="project" value="UniProtKB-KW"/>
</dbReference>
<dbReference type="Proteomes" id="UP000198418">
    <property type="component" value="Unassembled WGS sequence"/>
</dbReference>
<evidence type="ECO:0000256" key="11">
    <source>
        <dbReference type="HAMAP-Rule" id="MF_00228"/>
    </source>
</evidence>
<evidence type="ECO:0000256" key="8">
    <source>
        <dbReference type="ARBA" id="ARBA00022840"/>
    </source>
</evidence>
<accession>A0A212PVR6</accession>
<evidence type="ECO:0000256" key="1">
    <source>
        <dbReference type="ARBA" id="ARBA00001771"/>
    </source>
</evidence>
<dbReference type="EMBL" id="FYDG01000001">
    <property type="protein sequence ID" value="SNB50974.1"/>
    <property type="molecule type" value="Genomic_DNA"/>
</dbReference>
<dbReference type="GO" id="GO:0009229">
    <property type="term" value="P:thiamine diphosphate biosynthetic process"/>
    <property type="evidence" value="ECO:0007669"/>
    <property type="project" value="UniProtKB-UniRule"/>
</dbReference>
<keyword evidence="4 11" id="KW-0808">Transferase</keyword>
<keyword evidence="8 11" id="KW-0067">ATP-binding</keyword>
<dbReference type="NCBIfam" id="TIGR00694">
    <property type="entry name" value="thiM"/>
    <property type="match status" value="1"/>
</dbReference>
<evidence type="ECO:0000256" key="9">
    <source>
        <dbReference type="ARBA" id="ARBA00022842"/>
    </source>
</evidence>
<dbReference type="SUPFAM" id="SSF53613">
    <property type="entry name" value="Ribokinase-like"/>
    <property type="match status" value="1"/>
</dbReference>
<dbReference type="GO" id="GO:0000287">
    <property type="term" value="F:magnesium ion binding"/>
    <property type="evidence" value="ECO:0007669"/>
    <property type="project" value="UniProtKB-UniRule"/>
</dbReference>